<dbReference type="VEuPathDB" id="FungiDB:TRICI_006052"/>
<dbReference type="InterPro" id="IPR001296">
    <property type="entry name" value="Glyco_trans_1"/>
</dbReference>
<evidence type="ECO:0000259" key="5">
    <source>
        <dbReference type="Pfam" id="PF00534"/>
    </source>
</evidence>
<proteinExistence type="predicted"/>
<evidence type="ECO:0000313" key="8">
    <source>
        <dbReference type="Proteomes" id="UP000761534"/>
    </source>
</evidence>
<evidence type="ECO:0000256" key="1">
    <source>
        <dbReference type="ARBA" id="ARBA00004586"/>
    </source>
</evidence>
<dbReference type="Gene3D" id="3.40.50.2000">
    <property type="entry name" value="Glycogen Phosphorylase B"/>
    <property type="match status" value="2"/>
</dbReference>
<protein>
    <recommendedName>
        <fullName evidence="9">Glycosyl transferase family 1 domain-containing protein</fullName>
    </recommendedName>
</protein>
<dbReference type="OrthoDB" id="734129at2759"/>
<feature type="transmembrane region" description="Helical" evidence="4">
    <location>
        <begin position="279"/>
        <end position="297"/>
    </location>
</feature>
<keyword evidence="4" id="KW-0472">Membrane</keyword>
<evidence type="ECO:0000313" key="7">
    <source>
        <dbReference type="EMBL" id="KAA8901549.1"/>
    </source>
</evidence>
<evidence type="ECO:0000256" key="4">
    <source>
        <dbReference type="SAM" id="Phobius"/>
    </source>
</evidence>
<dbReference type="PANTHER" id="PTHR45871">
    <property type="entry name" value="N-ACETYLGLUCOSAMINYL-PHOSPHATIDYLINOSITOL BIOSYNTHETIC PROTEIN"/>
    <property type="match status" value="1"/>
</dbReference>
<accession>A0A642UM04</accession>
<gene>
    <name evidence="7" type="ORF">TRICI_006052</name>
</gene>
<dbReference type="Proteomes" id="UP000761534">
    <property type="component" value="Unassembled WGS sequence"/>
</dbReference>
<dbReference type="Pfam" id="PF00534">
    <property type="entry name" value="Glycos_transf_1"/>
    <property type="match status" value="1"/>
</dbReference>
<dbReference type="AlphaFoldDB" id="A0A642UM04"/>
<evidence type="ECO:0000256" key="3">
    <source>
        <dbReference type="ARBA" id="ARBA00022824"/>
    </source>
</evidence>
<organism evidence="7 8">
    <name type="scientific">Trichomonascus ciferrii</name>
    <dbReference type="NCBI Taxonomy" id="44093"/>
    <lineage>
        <taxon>Eukaryota</taxon>
        <taxon>Fungi</taxon>
        <taxon>Dikarya</taxon>
        <taxon>Ascomycota</taxon>
        <taxon>Saccharomycotina</taxon>
        <taxon>Dipodascomycetes</taxon>
        <taxon>Dipodascales</taxon>
        <taxon>Trichomonascaceae</taxon>
        <taxon>Trichomonascus</taxon>
        <taxon>Trichomonascus ciferrii complex</taxon>
    </lineage>
</organism>
<keyword evidence="3" id="KW-0256">Endoplasmic reticulum</keyword>
<comment type="subcellular location">
    <subcellularLocation>
        <location evidence="1">Endoplasmic reticulum membrane</location>
    </subcellularLocation>
</comment>
<name>A0A642UM04_9ASCO</name>
<keyword evidence="4" id="KW-0812">Transmembrane</keyword>
<dbReference type="InterPro" id="IPR028098">
    <property type="entry name" value="Glyco_trans_4-like_N"/>
</dbReference>
<dbReference type="PANTHER" id="PTHR45871:SF1">
    <property type="entry name" value="PHOSPHATIDYLINOSITOL N-ACETYLGLUCOSAMINYLTRANSFERASE SUBUNIT A"/>
    <property type="match status" value="1"/>
</dbReference>
<reference evidence="7" key="1">
    <citation type="journal article" date="2019" name="G3 (Bethesda)">
        <title>Genome Assemblies of Two Rare Opportunistic Yeast Pathogens: Diutina rugosa (syn. Candida rugosa) and Trichomonascus ciferrii (syn. Candida ciferrii).</title>
        <authorList>
            <person name="Mixao V."/>
            <person name="Saus E."/>
            <person name="Hansen A.P."/>
            <person name="Lass-Florl C."/>
            <person name="Gabaldon T."/>
        </authorList>
    </citation>
    <scope>NUCLEOTIDE SEQUENCE</scope>
    <source>
        <strain evidence="7">CBS 4856</strain>
    </source>
</reference>
<keyword evidence="8" id="KW-1185">Reference proteome</keyword>
<evidence type="ECO:0008006" key="9">
    <source>
        <dbReference type="Google" id="ProtNLM"/>
    </source>
</evidence>
<feature type="domain" description="Glycosyltransferase subfamily 4-like N-terminal" evidence="6">
    <location>
        <begin position="2"/>
        <end position="66"/>
    </location>
</feature>
<sequence>MGLRTVYTDHSLFGFADAASILGNKLLKFTLSDVGHVICVSHTCKENTVLRAALNPTAVSVIPNAVVSKDFTPEPAKASKNYITIVIISRLYPNKGADLLTAIIPRICAIHPTVRFMIAGSGPKEVDLEQMREKYRLQERVELIGSIRHEDVRDVMVTGHIYLHASLTEAFGTVLVEAASCGLLVVTTNVGGIPEVLPNHMTVFASPEEDSLVESTIQAIHLIEQKKVDTSTFHDQVKNMYDWVDVARRTEEVYNKIDTATLNEPLLDRLSRYYRCGPLAGKLFVMCIIADVILYYLMEWLWPRSRIDLAKKWPQKKLIKNS</sequence>
<comment type="caution">
    <text evidence="7">The sequence shown here is derived from an EMBL/GenBank/DDBJ whole genome shotgun (WGS) entry which is preliminary data.</text>
</comment>
<dbReference type="SUPFAM" id="SSF53756">
    <property type="entry name" value="UDP-Glycosyltransferase/glycogen phosphorylase"/>
    <property type="match status" value="1"/>
</dbReference>
<dbReference type="GO" id="GO:0000506">
    <property type="term" value="C:glycosylphosphatidylinositol-N-acetylglucosaminyltransferase (GPI-GnT) complex"/>
    <property type="evidence" value="ECO:0007669"/>
    <property type="project" value="TreeGrafter"/>
</dbReference>
<dbReference type="Pfam" id="PF13439">
    <property type="entry name" value="Glyco_transf_4"/>
    <property type="match status" value="1"/>
</dbReference>
<dbReference type="GO" id="GO:0017176">
    <property type="term" value="F:phosphatidylinositol N-acetylglucosaminyltransferase activity"/>
    <property type="evidence" value="ECO:0007669"/>
    <property type="project" value="TreeGrafter"/>
</dbReference>
<dbReference type="EMBL" id="SWFS01000484">
    <property type="protein sequence ID" value="KAA8901549.1"/>
    <property type="molecule type" value="Genomic_DNA"/>
</dbReference>
<keyword evidence="2" id="KW-0808">Transferase</keyword>
<dbReference type="GO" id="GO:0006506">
    <property type="term" value="P:GPI anchor biosynthetic process"/>
    <property type="evidence" value="ECO:0007669"/>
    <property type="project" value="TreeGrafter"/>
</dbReference>
<keyword evidence="2" id="KW-0328">Glycosyltransferase</keyword>
<keyword evidence="4" id="KW-1133">Transmembrane helix</keyword>
<feature type="domain" description="Glycosyl transferase family 1" evidence="5">
    <location>
        <begin position="73"/>
        <end position="222"/>
    </location>
</feature>
<evidence type="ECO:0000259" key="6">
    <source>
        <dbReference type="Pfam" id="PF13439"/>
    </source>
</evidence>
<evidence type="ECO:0000256" key="2">
    <source>
        <dbReference type="ARBA" id="ARBA00022676"/>
    </source>
</evidence>
<dbReference type="FunFam" id="3.40.50.2000:FF:000053">
    <property type="entry name" value="Phosphatidylinositol N-acetylglucosaminyltransferase GPI3 subunit"/>
    <property type="match status" value="1"/>
</dbReference>